<evidence type="ECO:0000313" key="11">
    <source>
        <dbReference type="RefSeq" id="XP_031564386.1"/>
    </source>
</evidence>
<feature type="binding site" evidence="6">
    <location>
        <position position="329"/>
    </location>
    <ligand>
        <name>Zn(2+)</name>
        <dbReference type="ChEBI" id="CHEBI:29105"/>
        <label>1</label>
    </ligand>
</feature>
<keyword evidence="3 7" id="KW-0378">Hydrolase</keyword>
<dbReference type="OrthoDB" id="189220at2759"/>
<dbReference type="Pfam" id="PF08499">
    <property type="entry name" value="PDEase_I_N"/>
    <property type="match status" value="1"/>
</dbReference>
<feature type="binding site" evidence="6">
    <location>
        <position position="293"/>
    </location>
    <ligand>
        <name>Zn(2+)</name>
        <dbReference type="ChEBI" id="CHEBI:29105"/>
        <label>1</label>
    </ligand>
</feature>
<feature type="region of interest" description="Disordered" evidence="8">
    <location>
        <begin position="566"/>
        <end position="593"/>
    </location>
</feature>
<evidence type="ECO:0000256" key="8">
    <source>
        <dbReference type="SAM" id="MobiDB-lite"/>
    </source>
</evidence>
<keyword evidence="2 6" id="KW-0479">Metal-binding</keyword>
<dbReference type="PROSITE" id="PS00126">
    <property type="entry name" value="PDEASE_I_1"/>
    <property type="match status" value="1"/>
</dbReference>
<comment type="similarity">
    <text evidence="7">Belongs to the cyclic nucleotide phosphodiesterase family.</text>
</comment>
<evidence type="ECO:0000259" key="9">
    <source>
        <dbReference type="PROSITE" id="PS51845"/>
    </source>
</evidence>
<feature type="domain" description="PDEase" evidence="9">
    <location>
        <begin position="209"/>
        <end position="545"/>
    </location>
</feature>
<dbReference type="InParanoid" id="A0A6P8IAY3"/>
<proteinExistence type="inferred from homology"/>
<dbReference type="Proteomes" id="UP000515163">
    <property type="component" value="Unplaced"/>
</dbReference>
<evidence type="ECO:0000256" key="4">
    <source>
        <dbReference type="PIRSR" id="PIRSR623088-1"/>
    </source>
</evidence>
<dbReference type="KEGG" id="aten:116299816"/>
<dbReference type="FunCoup" id="A0A6P8IAY3">
    <property type="interactions" value="1328"/>
</dbReference>
<dbReference type="GeneID" id="116299816"/>
<dbReference type="InterPro" id="IPR036971">
    <property type="entry name" value="PDEase_catalytic_dom_sf"/>
</dbReference>
<dbReference type="AlphaFoldDB" id="A0A6P8IAY3"/>
<dbReference type="SUPFAM" id="SSF109604">
    <property type="entry name" value="HD-domain/PDEase-like"/>
    <property type="match status" value="1"/>
</dbReference>
<feature type="binding site" evidence="5">
    <location>
        <position position="436"/>
    </location>
    <ligand>
        <name>AMP</name>
        <dbReference type="ChEBI" id="CHEBI:456215"/>
    </ligand>
</feature>
<feature type="compositionally biased region" description="Basic and acidic residues" evidence="8">
    <location>
        <begin position="8"/>
        <end position="22"/>
    </location>
</feature>
<dbReference type="EC" id="3.1.4.-" evidence="7"/>
<dbReference type="PRINTS" id="PR00387">
    <property type="entry name" value="PDIESTERASE1"/>
</dbReference>
<dbReference type="PROSITE" id="PS51845">
    <property type="entry name" value="PDEASE_I_2"/>
    <property type="match status" value="1"/>
</dbReference>
<evidence type="ECO:0000256" key="7">
    <source>
        <dbReference type="RuleBase" id="RU363067"/>
    </source>
</evidence>
<feature type="binding site" evidence="6">
    <location>
        <position position="436"/>
    </location>
    <ligand>
        <name>Zn(2+)</name>
        <dbReference type="ChEBI" id="CHEBI:29105"/>
        <label>1</label>
    </ligand>
</feature>
<dbReference type="Gene3D" id="1.10.1300.10">
    <property type="entry name" value="3'5'-cyclic nucleotide phosphodiesterase, catalytic domain"/>
    <property type="match status" value="1"/>
</dbReference>
<evidence type="ECO:0000313" key="10">
    <source>
        <dbReference type="Proteomes" id="UP000515163"/>
    </source>
</evidence>
<dbReference type="Pfam" id="PF00233">
    <property type="entry name" value="PDEase_I"/>
    <property type="match status" value="1"/>
</dbReference>
<dbReference type="InterPro" id="IPR002073">
    <property type="entry name" value="PDEase_catalytic_dom"/>
</dbReference>
<evidence type="ECO:0000256" key="3">
    <source>
        <dbReference type="ARBA" id="ARBA00022801"/>
    </source>
</evidence>
<feature type="binding site" evidence="5">
    <location>
        <begin position="289"/>
        <end position="293"/>
    </location>
    <ligand>
        <name>AMP</name>
        <dbReference type="ChEBI" id="CHEBI:456215"/>
    </ligand>
</feature>
<dbReference type="SMART" id="SM00471">
    <property type="entry name" value="HDc"/>
    <property type="match status" value="1"/>
</dbReference>
<evidence type="ECO:0000256" key="1">
    <source>
        <dbReference type="ARBA" id="ARBA00022535"/>
    </source>
</evidence>
<feature type="binding site" evidence="5">
    <location>
        <position position="330"/>
    </location>
    <ligand>
        <name>AMP</name>
        <dbReference type="ChEBI" id="CHEBI:456215"/>
    </ligand>
</feature>
<gene>
    <name evidence="11" type="primary">LOC116299816</name>
</gene>
<feature type="active site" description="Proton donor" evidence="4">
    <location>
        <position position="289"/>
    </location>
</feature>
<keyword evidence="1" id="KW-0140">cGMP</keyword>
<sequence>MGLRCSKPMKEKQDSLENDQKTNNKYVKNAREGENVQPLIHVTTASTSSDQNVNNENNASNTAAPTQSMIIRRRNTEYKPRPKSMDDYTDTATTLALSKLRHLIYQLNEGKINSVSDMKEELSQAVAIMDVASSNMRDYRGSMSAISDIDDELYTDVVSDEVREWIATTFARGPGTLRRKSIMPRHTFRGVVHAVKASLYVNKILKNASERNKLQVPEEVLIHFEKLNEWTFDVFSLSEATEGHSLRFMGHEVLSRMDLLRLFKVNVGSLDRFLLAVEEGYQKNGNPYHNECHATDVTHTVFYFLSVIGLAQCLSDLEIFALLLSAIIHDLEHTGTTNAFHINSRSEMALLYNDRSVLENHHLTAAFKLLQDNDRNILANLNDNQYSGLRSLVIDMVLATDMTSHFEQLRTTKVALVGGSPIENSELLQLILHVADISNPTKDWQIHQQWTQRIMEEFFTQGDMEIELGLDVSPLCDRSSTRIPESQVGFIDVIVSPAFEVCSEALEVFLQENSTQTNVDMSRVQPWSKPLANNRRKWKEQFQVINKDGRTGSTLSVCSKNSTSNLQDLNQDESTLGRRSPWGSRTHLTPIIS</sequence>
<feature type="binding site" evidence="6">
    <location>
        <position position="330"/>
    </location>
    <ligand>
        <name>Zn(2+)</name>
        <dbReference type="ChEBI" id="CHEBI:29105"/>
        <label>1</label>
    </ligand>
</feature>
<feature type="region of interest" description="Disordered" evidence="8">
    <location>
        <begin position="1"/>
        <end position="69"/>
    </location>
</feature>
<dbReference type="RefSeq" id="XP_031564386.1">
    <property type="nucleotide sequence ID" value="XM_031708526.1"/>
</dbReference>
<dbReference type="PANTHER" id="PTHR11347">
    <property type="entry name" value="CYCLIC NUCLEOTIDE PHOSPHODIESTERASE"/>
    <property type="match status" value="1"/>
</dbReference>
<evidence type="ECO:0000256" key="6">
    <source>
        <dbReference type="PIRSR" id="PIRSR623088-3"/>
    </source>
</evidence>
<dbReference type="GO" id="GO:0007165">
    <property type="term" value="P:signal transduction"/>
    <property type="evidence" value="ECO:0007669"/>
    <property type="project" value="InterPro"/>
</dbReference>
<protein>
    <recommendedName>
        <fullName evidence="7">Phosphodiesterase</fullName>
        <ecNumber evidence="7">3.1.4.-</ecNumber>
    </recommendedName>
</protein>
<dbReference type="InterPro" id="IPR013706">
    <property type="entry name" value="PDE1_N"/>
</dbReference>
<name>A0A6P8IAY3_ACTTE</name>
<accession>A0A6P8IAY3</accession>
<feature type="binding site" evidence="6">
    <location>
        <position position="330"/>
    </location>
    <ligand>
        <name>Zn(2+)</name>
        <dbReference type="ChEBI" id="CHEBI:29105"/>
        <label>2</label>
    </ligand>
</feature>
<dbReference type="GO" id="GO:0004114">
    <property type="term" value="F:3',5'-cyclic-nucleotide phosphodiesterase activity"/>
    <property type="evidence" value="ECO:0007669"/>
    <property type="project" value="InterPro"/>
</dbReference>
<dbReference type="InterPro" id="IPR023088">
    <property type="entry name" value="PDEase"/>
</dbReference>
<evidence type="ECO:0000256" key="5">
    <source>
        <dbReference type="PIRSR" id="PIRSR623088-2"/>
    </source>
</evidence>
<dbReference type="InterPro" id="IPR003607">
    <property type="entry name" value="HD/PDEase_dom"/>
</dbReference>
<comment type="cofactor">
    <cofactor evidence="7">
        <name>a divalent metal cation</name>
        <dbReference type="ChEBI" id="CHEBI:60240"/>
    </cofactor>
    <text evidence="7">Binds 2 divalent metal cations per subunit. Site 1 may preferentially bind zinc ions, while site 2 has a preference for magnesium and/or manganese ions.</text>
</comment>
<feature type="compositionally biased region" description="Low complexity" evidence="8">
    <location>
        <begin position="47"/>
        <end position="66"/>
    </location>
</feature>
<organism evidence="10 11">
    <name type="scientific">Actinia tenebrosa</name>
    <name type="common">Australian red waratah sea anemone</name>
    <dbReference type="NCBI Taxonomy" id="6105"/>
    <lineage>
        <taxon>Eukaryota</taxon>
        <taxon>Metazoa</taxon>
        <taxon>Cnidaria</taxon>
        <taxon>Anthozoa</taxon>
        <taxon>Hexacorallia</taxon>
        <taxon>Actiniaria</taxon>
        <taxon>Actiniidae</taxon>
        <taxon>Actinia</taxon>
    </lineage>
</organism>
<keyword evidence="10" id="KW-1185">Reference proteome</keyword>
<reference evidence="11" key="1">
    <citation type="submission" date="2025-08" db="UniProtKB">
        <authorList>
            <consortium name="RefSeq"/>
        </authorList>
    </citation>
    <scope>IDENTIFICATION</scope>
    <source>
        <tissue evidence="11">Tentacle</tissue>
    </source>
</reference>
<dbReference type="CDD" id="cd00077">
    <property type="entry name" value="HDc"/>
    <property type="match status" value="1"/>
</dbReference>
<dbReference type="GO" id="GO:0046872">
    <property type="term" value="F:metal ion binding"/>
    <property type="evidence" value="ECO:0007669"/>
    <property type="project" value="UniProtKB-KW"/>
</dbReference>
<feature type="binding site" evidence="5">
    <location>
        <position position="487"/>
    </location>
    <ligand>
        <name>AMP</name>
        <dbReference type="ChEBI" id="CHEBI:456215"/>
    </ligand>
</feature>
<evidence type="ECO:0000256" key="2">
    <source>
        <dbReference type="ARBA" id="ARBA00022723"/>
    </source>
</evidence>
<dbReference type="InterPro" id="IPR023174">
    <property type="entry name" value="PDEase_CS"/>
</dbReference>